<dbReference type="EMBL" id="CVQI01034828">
    <property type="protein sequence ID" value="CRK45489.1"/>
    <property type="molecule type" value="Genomic_DNA"/>
</dbReference>
<gene>
    <name evidence="1" type="ORF">BN1723_006655</name>
</gene>
<evidence type="ECO:0000313" key="2">
    <source>
        <dbReference type="Proteomes" id="UP000045706"/>
    </source>
</evidence>
<accession>A0A0G4NGE9</accession>
<evidence type="ECO:0000313" key="1">
    <source>
        <dbReference type="EMBL" id="CRK45489.1"/>
    </source>
</evidence>
<organism evidence="1 2">
    <name type="scientific">Verticillium longisporum</name>
    <name type="common">Verticillium dahliae var. longisporum</name>
    <dbReference type="NCBI Taxonomy" id="100787"/>
    <lineage>
        <taxon>Eukaryota</taxon>
        <taxon>Fungi</taxon>
        <taxon>Dikarya</taxon>
        <taxon>Ascomycota</taxon>
        <taxon>Pezizomycotina</taxon>
        <taxon>Sordariomycetes</taxon>
        <taxon>Hypocreomycetidae</taxon>
        <taxon>Glomerellales</taxon>
        <taxon>Plectosphaerellaceae</taxon>
        <taxon>Verticillium</taxon>
    </lineage>
</organism>
<dbReference type="AlphaFoldDB" id="A0A0G4NGE9"/>
<proteinExistence type="predicted"/>
<dbReference type="Proteomes" id="UP000045706">
    <property type="component" value="Unassembled WGS sequence"/>
</dbReference>
<name>A0A0G4NGE9_VERLO</name>
<protein>
    <submittedName>
        <fullName evidence="1">Uncharacterized protein</fullName>
    </submittedName>
</protein>
<sequence>MDQPPSPPPLDRSALPEGQCRYILLVPGIKGQRCACAHFSHNQSTPGATCDCGHMACYHVKTAEQPAEKRELDLLKQRLEVVERQLDREQQGAHGQGDKAGRETDISLLLLFQLSKESFKKGHSGFVVFGKDMQLDCRQQDANIGGVSLCRRQDITQRHLAAVL</sequence>
<reference evidence="2" key="1">
    <citation type="submission" date="2015-05" db="EMBL/GenBank/DDBJ databases">
        <authorList>
            <person name="Fogelqvist Johan"/>
        </authorList>
    </citation>
    <scope>NUCLEOTIDE SEQUENCE [LARGE SCALE GENOMIC DNA]</scope>
</reference>